<name>A0A7I5E8C9_HAECO</name>
<dbReference type="InterPro" id="IPR025660">
    <property type="entry name" value="Pept_his_AS"/>
</dbReference>
<dbReference type="Pfam" id="PF08246">
    <property type="entry name" value="Inhibitor_I29"/>
    <property type="match status" value="1"/>
</dbReference>
<comment type="similarity">
    <text evidence="1">Belongs to the peptidase C1 family.</text>
</comment>
<evidence type="ECO:0000313" key="10">
    <source>
        <dbReference type="Proteomes" id="UP000025227"/>
    </source>
</evidence>
<dbReference type="GO" id="GO:0008234">
    <property type="term" value="F:cysteine-type peptidase activity"/>
    <property type="evidence" value="ECO:0007669"/>
    <property type="project" value="UniProtKB-KW"/>
</dbReference>
<feature type="domain" description="Cathepsin propeptide inhibitor" evidence="9">
    <location>
        <begin position="86"/>
        <end position="143"/>
    </location>
</feature>
<proteinExistence type="inferred from homology"/>
<sequence length="390" mass="44569">MTGIKLSPQKEVHVPLQPSNEQQELDIPGRLRRQIIIRFAIAILFISTTFIYAIFLNKPHRQELLRHPYTENSYTLEDSLEYTDRFVEFMKKFGKTYKDDAEMLRRFKVYEKNMREISEMNRNARSNAQFGENDLSDWTDEEFRKTLLPLSFYKKLREEATFIRNDPPKPERAVPAPDFFDWRARNVVSPVKAQGNCGSCWAFAATATVEAAWAIAHGEMRTLSEQTLLDCDLDDNACDGGDEDKAFRYIHRNGLAYTADLPYVAHRQNTCRVDGNVTKIEVAYFIHPDEQSIIDWLVGYGPVNIGIAVTPDMKPYKGGVFTPNAYDCKNKVVGLHSLMITGYGTTEAGEKYWIVKNSWGDTWGVEHGYVYFARGINACGIEDEPIGILA</sequence>
<evidence type="ECO:0000256" key="7">
    <source>
        <dbReference type="SAM" id="Phobius"/>
    </source>
</evidence>
<dbReference type="Proteomes" id="UP000025227">
    <property type="component" value="Unplaced"/>
</dbReference>
<dbReference type="AlphaFoldDB" id="A0A7I5E8C9"/>
<dbReference type="InterPro" id="IPR039417">
    <property type="entry name" value="Peptidase_C1A_papain-like"/>
</dbReference>
<dbReference type="InterPro" id="IPR000169">
    <property type="entry name" value="Pept_cys_AS"/>
</dbReference>
<evidence type="ECO:0000256" key="3">
    <source>
        <dbReference type="ARBA" id="ARBA00022801"/>
    </source>
</evidence>
<reference evidence="11" key="1">
    <citation type="submission" date="2020-12" db="UniProtKB">
        <authorList>
            <consortium name="WormBaseParasite"/>
        </authorList>
    </citation>
    <scope>IDENTIFICATION</scope>
    <source>
        <strain evidence="11">MHco3</strain>
    </source>
</reference>
<dbReference type="PRINTS" id="PR00705">
    <property type="entry name" value="PAPAIN"/>
</dbReference>
<evidence type="ECO:0000256" key="4">
    <source>
        <dbReference type="ARBA" id="ARBA00022807"/>
    </source>
</evidence>
<dbReference type="InterPro" id="IPR038765">
    <property type="entry name" value="Papain-like_cys_pep_sf"/>
</dbReference>
<keyword evidence="7" id="KW-0812">Transmembrane</keyword>
<keyword evidence="10" id="KW-1185">Reference proteome</keyword>
<keyword evidence="7" id="KW-1133">Transmembrane helix</keyword>
<keyword evidence="2" id="KW-0645">Protease</keyword>
<evidence type="ECO:0000256" key="1">
    <source>
        <dbReference type="ARBA" id="ARBA00008455"/>
    </source>
</evidence>
<dbReference type="InterPro" id="IPR013128">
    <property type="entry name" value="Peptidase_C1A"/>
</dbReference>
<dbReference type="SMART" id="SM00645">
    <property type="entry name" value="Pept_C1"/>
    <property type="match status" value="1"/>
</dbReference>
<dbReference type="PANTHER" id="PTHR12411">
    <property type="entry name" value="CYSTEINE PROTEASE FAMILY C1-RELATED"/>
    <property type="match status" value="1"/>
</dbReference>
<dbReference type="PROSITE" id="PS00639">
    <property type="entry name" value="THIOL_PROTEASE_HIS"/>
    <property type="match status" value="1"/>
</dbReference>
<dbReference type="SMART" id="SM00848">
    <property type="entry name" value="Inhibitor_I29"/>
    <property type="match status" value="1"/>
</dbReference>
<accession>A0A7I5E8C9</accession>
<dbReference type="InterPro" id="IPR013201">
    <property type="entry name" value="Prot_inhib_I29"/>
</dbReference>
<evidence type="ECO:0000313" key="11">
    <source>
        <dbReference type="WBParaSite" id="HCON_00063690-00001"/>
    </source>
</evidence>
<dbReference type="CDD" id="cd02248">
    <property type="entry name" value="Peptidase_C1A"/>
    <property type="match status" value="1"/>
</dbReference>
<dbReference type="PROSITE" id="PS00139">
    <property type="entry name" value="THIOL_PROTEASE_CYS"/>
    <property type="match status" value="1"/>
</dbReference>
<keyword evidence="6" id="KW-1015">Disulfide bond</keyword>
<dbReference type="Gene3D" id="3.90.70.10">
    <property type="entry name" value="Cysteine proteinases"/>
    <property type="match status" value="1"/>
</dbReference>
<protein>
    <submittedName>
        <fullName evidence="11">Cysteine proteinase</fullName>
    </submittedName>
</protein>
<feature type="transmembrane region" description="Helical" evidence="7">
    <location>
        <begin position="35"/>
        <end position="55"/>
    </location>
</feature>
<keyword evidence="5" id="KW-0865">Zymogen</keyword>
<dbReference type="OMA" id="AMRHQKM"/>
<evidence type="ECO:0000259" key="9">
    <source>
        <dbReference type="SMART" id="SM00848"/>
    </source>
</evidence>
<keyword evidence="7" id="KW-0472">Membrane</keyword>
<organism evidence="10 11">
    <name type="scientific">Haemonchus contortus</name>
    <name type="common">Barber pole worm</name>
    <dbReference type="NCBI Taxonomy" id="6289"/>
    <lineage>
        <taxon>Eukaryota</taxon>
        <taxon>Metazoa</taxon>
        <taxon>Ecdysozoa</taxon>
        <taxon>Nematoda</taxon>
        <taxon>Chromadorea</taxon>
        <taxon>Rhabditida</taxon>
        <taxon>Rhabditina</taxon>
        <taxon>Rhabditomorpha</taxon>
        <taxon>Strongyloidea</taxon>
        <taxon>Trichostrongylidae</taxon>
        <taxon>Haemonchus</taxon>
    </lineage>
</organism>
<dbReference type="GO" id="GO:0006508">
    <property type="term" value="P:proteolysis"/>
    <property type="evidence" value="ECO:0007669"/>
    <property type="project" value="UniProtKB-KW"/>
</dbReference>
<feature type="domain" description="Peptidase C1A papain C-terminal" evidence="8">
    <location>
        <begin position="176"/>
        <end position="389"/>
    </location>
</feature>
<evidence type="ECO:0000256" key="2">
    <source>
        <dbReference type="ARBA" id="ARBA00022670"/>
    </source>
</evidence>
<evidence type="ECO:0000256" key="6">
    <source>
        <dbReference type="ARBA" id="ARBA00023157"/>
    </source>
</evidence>
<keyword evidence="4" id="KW-0788">Thiol protease</keyword>
<dbReference type="WBParaSite" id="HCON_00063690-00001">
    <property type="protein sequence ID" value="HCON_00063690-00001"/>
    <property type="gene ID" value="HCON_00063690"/>
</dbReference>
<dbReference type="OrthoDB" id="10253408at2759"/>
<dbReference type="FunFam" id="3.90.70.10:FF:000103">
    <property type="entry name" value="Hypothetical LOC496748"/>
    <property type="match status" value="1"/>
</dbReference>
<keyword evidence="3" id="KW-0378">Hydrolase</keyword>
<evidence type="ECO:0000259" key="8">
    <source>
        <dbReference type="SMART" id="SM00645"/>
    </source>
</evidence>
<evidence type="ECO:0000256" key="5">
    <source>
        <dbReference type="ARBA" id="ARBA00023145"/>
    </source>
</evidence>
<dbReference type="InterPro" id="IPR000668">
    <property type="entry name" value="Peptidase_C1A_C"/>
</dbReference>
<dbReference type="Pfam" id="PF00112">
    <property type="entry name" value="Peptidase_C1"/>
    <property type="match status" value="1"/>
</dbReference>
<dbReference type="SUPFAM" id="SSF54001">
    <property type="entry name" value="Cysteine proteinases"/>
    <property type="match status" value="1"/>
</dbReference>